<dbReference type="GO" id="GO:0005737">
    <property type="term" value="C:cytoplasm"/>
    <property type="evidence" value="ECO:0007669"/>
    <property type="project" value="TreeGrafter"/>
</dbReference>
<evidence type="ECO:0000256" key="2">
    <source>
        <dbReference type="ARBA" id="ARBA00022527"/>
    </source>
</evidence>
<dbReference type="HOGENOM" id="CLU_000288_81_13_1"/>
<dbReference type="PROSITE" id="PS50011">
    <property type="entry name" value="PROTEIN_KINASE_DOM"/>
    <property type="match status" value="1"/>
</dbReference>
<dbReference type="InParanoid" id="G3J6T7"/>
<dbReference type="OrthoDB" id="4862288at2759"/>
<evidence type="ECO:0000256" key="5">
    <source>
        <dbReference type="ARBA" id="ARBA00022777"/>
    </source>
</evidence>
<dbReference type="Proteomes" id="UP000001610">
    <property type="component" value="Unassembled WGS sequence"/>
</dbReference>
<dbReference type="OMA" id="SAECYDG"/>
<evidence type="ECO:0000313" key="12">
    <source>
        <dbReference type="Proteomes" id="UP000001610"/>
    </source>
</evidence>
<keyword evidence="3" id="KW-0808">Transferase</keyword>
<dbReference type="SUPFAM" id="SSF56112">
    <property type="entry name" value="Protein kinase-like (PK-like)"/>
    <property type="match status" value="1"/>
</dbReference>
<evidence type="ECO:0000256" key="9">
    <source>
        <dbReference type="PROSITE-ProRule" id="PRU10141"/>
    </source>
</evidence>
<dbReference type="Gene3D" id="1.10.510.10">
    <property type="entry name" value="Transferase(Phosphotransferase) domain 1"/>
    <property type="match status" value="1"/>
</dbReference>
<keyword evidence="6 9" id="KW-0067">ATP-binding</keyword>
<dbReference type="STRING" id="983644.G3J6T7"/>
<gene>
    <name evidence="11" type="ORF">CCM_00069</name>
</gene>
<keyword evidence="12" id="KW-1185">Reference proteome</keyword>
<dbReference type="Pfam" id="PF00069">
    <property type="entry name" value="Pkinase"/>
    <property type="match status" value="2"/>
</dbReference>
<keyword evidence="5" id="KW-0418">Kinase</keyword>
<dbReference type="SMART" id="SM00220">
    <property type="entry name" value="S_TKc"/>
    <property type="match status" value="1"/>
</dbReference>
<dbReference type="AlphaFoldDB" id="G3J6T7"/>
<dbReference type="PANTHER" id="PTHR47634:SF9">
    <property type="entry name" value="PROTEIN KINASE DOMAIN-CONTAINING PROTEIN-RELATED"/>
    <property type="match status" value="1"/>
</dbReference>
<evidence type="ECO:0000256" key="1">
    <source>
        <dbReference type="ARBA" id="ARBA00012513"/>
    </source>
</evidence>
<dbReference type="VEuPathDB" id="FungiDB:CCM_00069"/>
<dbReference type="EC" id="2.7.11.1" evidence="1"/>
<feature type="binding site" evidence="9">
    <location>
        <position position="71"/>
    </location>
    <ligand>
        <name>ATP</name>
        <dbReference type="ChEBI" id="CHEBI:30616"/>
    </ligand>
</feature>
<name>G3J6T7_CORMM</name>
<evidence type="ECO:0000259" key="10">
    <source>
        <dbReference type="PROSITE" id="PS50011"/>
    </source>
</evidence>
<accession>G3J6T7</accession>
<dbReference type="PROSITE" id="PS00107">
    <property type="entry name" value="PROTEIN_KINASE_ATP"/>
    <property type="match status" value="1"/>
</dbReference>
<evidence type="ECO:0000256" key="6">
    <source>
        <dbReference type="ARBA" id="ARBA00022840"/>
    </source>
</evidence>
<protein>
    <recommendedName>
        <fullName evidence="1">non-specific serine/threonine protein kinase</fullName>
        <ecNumber evidence="1">2.7.11.1</ecNumber>
    </recommendedName>
</protein>
<dbReference type="GeneID" id="18162104"/>
<feature type="domain" description="Protein kinase" evidence="10">
    <location>
        <begin position="37"/>
        <end position="404"/>
    </location>
</feature>
<dbReference type="PANTHER" id="PTHR47634">
    <property type="entry name" value="PROTEIN KINASE DOMAIN-CONTAINING PROTEIN-RELATED"/>
    <property type="match status" value="1"/>
</dbReference>
<dbReference type="InterPro" id="IPR000719">
    <property type="entry name" value="Prot_kinase_dom"/>
</dbReference>
<dbReference type="GO" id="GO:0005524">
    <property type="term" value="F:ATP binding"/>
    <property type="evidence" value="ECO:0007669"/>
    <property type="project" value="UniProtKB-UniRule"/>
</dbReference>
<dbReference type="eggNOG" id="KOG1290">
    <property type="taxonomic scope" value="Eukaryota"/>
</dbReference>
<keyword evidence="2" id="KW-0723">Serine/threonine-protein kinase</keyword>
<dbReference type="Gene3D" id="3.30.200.20">
    <property type="entry name" value="Phosphorylase Kinase, domain 1"/>
    <property type="match status" value="1"/>
</dbReference>
<dbReference type="GO" id="GO:0004674">
    <property type="term" value="F:protein serine/threonine kinase activity"/>
    <property type="evidence" value="ECO:0007669"/>
    <property type="project" value="UniProtKB-KW"/>
</dbReference>
<organism evidence="11 12">
    <name type="scientific">Cordyceps militaris (strain CM01)</name>
    <name type="common">Caterpillar fungus</name>
    <dbReference type="NCBI Taxonomy" id="983644"/>
    <lineage>
        <taxon>Eukaryota</taxon>
        <taxon>Fungi</taxon>
        <taxon>Dikarya</taxon>
        <taxon>Ascomycota</taxon>
        <taxon>Pezizomycotina</taxon>
        <taxon>Sordariomycetes</taxon>
        <taxon>Hypocreomycetidae</taxon>
        <taxon>Hypocreales</taxon>
        <taxon>Cordycipitaceae</taxon>
        <taxon>Cordyceps</taxon>
    </lineage>
</organism>
<dbReference type="InterPro" id="IPR011009">
    <property type="entry name" value="Kinase-like_dom_sf"/>
</dbReference>
<sequence length="409" mass="47385">METQETQENTDIEEGRSAYRAGGFHPVYIGDIFNSHYIVCNKLGYGVYSTVWLVRDIWCQSGHEHQYVALKVLSGDCYYTDKDIFEREILRHLRDGNCTKLGYPFICHLLDDFEVEGPNGRHICLVFPLMGETLRSFPAWFDDGTLPYYTIRRFTIELALALDYAHERGVIHTDIQPNNIFIRIRDRTLLEGYFRDEAPTRQNRDSPYTPIPSRPVRRYYFKRDTESESGTLDGFSVVLGDWGVASWKDKHLTENIQPVALRAPEVLLKAPWDEAVDWWSLGAVVLEAYRAIRMFTGFVRLSAEDPGRYDVRMHLAEMIDFFGPMPRTLLDKGDAEFVKDTFTADGTVIAFPPDYERRDLASENILPGMKKGAREEFASFLRFVMKLDPRERPDVMQVLRHPWLDAILN</sequence>
<dbReference type="GO" id="GO:0000245">
    <property type="term" value="P:spliceosomal complex assembly"/>
    <property type="evidence" value="ECO:0007669"/>
    <property type="project" value="TreeGrafter"/>
</dbReference>
<proteinExistence type="predicted"/>
<dbReference type="RefSeq" id="XP_006665292.1">
    <property type="nucleotide sequence ID" value="XM_006665229.1"/>
</dbReference>
<evidence type="ECO:0000256" key="3">
    <source>
        <dbReference type="ARBA" id="ARBA00022679"/>
    </source>
</evidence>
<dbReference type="GO" id="GO:0050684">
    <property type="term" value="P:regulation of mRNA processing"/>
    <property type="evidence" value="ECO:0007669"/>
    <property type="project" value="TreeGrafter"/>
</dbReference>
<evidence type="ECO:0000313" key="11">
    <source>
        <dbReference type="EMBL" id="EGX95415.1"/>
    </source>
</evidence>
<dbReference type="EMBL" id="JH126399">
    <property type="protein sequence ID" value="EGX95415.1"/>
    <property type="molecule type" value="Genomic_DNA"/>
</dbReference>
<evidence type="ECO:0000256" key="8">
    <source>
        <dbReference type="ARBA" id="ARBA00048679"/>
    </source>
</evidence>
<comment type="catalytic activity">
    <reaction evidence="8">
        <text>L-seryl-[protein] + ATP = O-phospho-L-seryl-[protein] + ADP + H(+)</text>
        <dbReference type="Rhea" id="RHEA:17989"/>
        <dbReference type="Rhea" id="RHEA-COMP:9863"/>
        <dbReference type="Rhea" id="RHEA-COMP:11604"/>
        <dbReference type="ChEBI" id="CHEBI:15378"/>
        <dbReference type="ChEBI" id="CHEBI:29999"/>
        <dbReference type="ChEBI" id="CHEBI:30616"/>
        <dbReference type="ChEBI" id="CHEBI:83421"/>
        <dbReference type="ChEBI" id="CHEBI:456216"/>
        <dbReference type="EC" id="2.7.11.1"/>
    </reaction>
</comment>
<reference evidence="11 12" key="1">
    <citation type="journal article" date="2011" name="Genome Biol.">
        <title>Genome sequence of the insect pathogenic fungus Cordyceps militaris, a valued traditional Chinese medicine.</title>
        <authorList>
            <person name="Zheng P."/>
            <person name="Xia Y."/>
            <person name="Xiao G."/>
            <person name="Xiong C."/>
            <person name="Hu X."/>
            <person name="Zhang S."/>
            <person name="Zheng H."/>
            <person name="Huang Y."/>
            <person name="Zhou Y."/>
            <person name="Wang S."/>
            <person name="Zhao G.P."/>
            <person name="Liu X."/>
            <person name="St Leger R.J."/>
            <person name="Wang C."/>
        </authorList>
    </citation>
    <scope>NUCLEOTIDE SEQUENCE [LARGE SCALE GENOMIC DNA]</scope>
    <source>
        <strain evidence="11 12">CM01</strain>
    </source>
</reference>
<evidence type="ECO:0000256" key="7">
    <source>
        <dbReference type="ARBA" id="ARBA00047899"/>
    </source>
</evidence>
<dbReference type="KEGG" id="cmt:CCM_00069"/>
<evidence type="ECO:0000256" key="4">
    <source>
        <dbReference type="ARBA" id="ARBA00022741"/>
    </source>
</evidence>
<dbReference type="InterPro" id="IPR051334">
    <property type="entry name" value="SRPK"/>
</dbReference>
<dbReference type="GO" id="GO:0005634">
    <property type="term" value="C:nucleus"/>
    <property type="evidence" value="ECO:0007669"/>
    <property type="project" value="TreeGrafter"/>
</dbReference>
<dbReference type="InterPro" id="IPR017441">
    <property type="entry name" value="Protein_kinase_ATP_BS"/>
</dbReference>
<keyword evidence="4 9" id="KW-0547">Nucleotide-binding</keyword>
<comment type="catalytic activity">
    <reaction evidence="7">
        <text>L-threonyl-[protein] + ATP = O-phospho-L-threonyl-[protein] + ADP + H(+)</text>
        <dbReference type="Rhea" id="RHEA:46608"/>
        <dbReference type="Rhea" id="RHEA-COMP:11060"/>
        <dbReference type="Rhea" id="RHEA-COMP:11605"/>
        <dbReference type="ChEBI" id="CHEBI:15378"/>
        <dbReference type="ChEBI" id="CHEBI:30013"/>
        <dbReference type="ChEBI" id="CHEBI:30616"/>
        <dbReference type="ChEBI" id="CHEBI:61977"/>
        <dbReference type="ChEBI" id="CHEBI:456216"/>
        <dbReference type="EC" id="2.7.11.1"/>
    </reaction>
</comment>